<evidence type="ECO:0000256" key="2">
    <source>
        <dbReference type="ARBA" id="ARBA00022729"/>
    </source>
</evidence>
<dbReference type="Proteomes" id="UP001156389">
    <property type="component" value="Unassembled WGS sequence"/>
</dbReference>
<feature type="transmembrane region" description="Helical" evidence="7">
    <location>
        <begin position="32"/>
        <end position="54"/>
    </location>
</feature>
<keyword evidence="7" id="KW-0812">Transmembrane</keyword>
<evidence type="ECO:0000256" key="5">
    <source>
        <dbReference type="ARBA" id="ARBA00023284"/>
    </source>
</evidence>
<evidence type="ECO:0000256" key="3">
    <source>
        <dbReference type="ARBA" id="ARBA00023002"/>
    </source>
</evidence>
<keyword evidence="10" id="KW-1185">Reference proteome</keyword>
<dbReference type="Gene3D" id="3.40.30.10">
    <property type="entry name" value="Glutaredoxin"/>
    <property type="match status" value="1"/>
</dbReference>
<feature type="domain" description="Thioredoxin-like fold" evidence="8">
    <location>
        <begin position="72"/>
        <end position="245"/>
    </location>
</feature>
<dbReference type="SUPFAM" id="SSF52833">
    <property type="entry name" value="Thioredoxin-like"/>
    <property type="match status" value="1"/>
</dbReference>
<comment type="caution">
    <text evidence="9">The sequence shown here is derived from an EMBL/GenBank/DDBJ whole genome shotgun (WGS) entry which is preliminary data.</text>
</comment>
<evidence type="ECO:0000256" key="1">
    <source>
        <dbReference type="ARBA" id="ARBA00005791"/>
    </source>
</evidence>
<dbReference type="PANTHER" id="PTHR13887">
    <property type="entry name" value="GLUTATHIONE S-TRANSFERASE KAPPA"/>
    <property type="match status" value="1"/>
</dbReference>
<dbReference type="InterPro" id="IPR012336">
    <property type="entry name" value="Thioredoxin-like_fold"/>
</dbReference>
<evidence type="ECO:0000313" key="10">
    <source>
        <dbReference type="Proteomes" id="UP001156389"/>
    </source>
</evidence>
<dbReference type="Pfam" id="PF13462">
    <property type="entry name" value="Thioredoxin_4"/>
    <property type="match status" value="1"/>
</dbReference>
<comment type="similarity">
    <text evidence="1">Belongs to the thioredoxin family. DsbA subfamily.</text>
</comment>
<dbReference type="EMBL" id="JAJAGO010000020">
    <property type="protein sequence ID" value="MCT2594369.1"/>
    <property type="molecule type" value="Genomic_DNA"/>
</dbReference>
<feature type="region of interest" description="Disordered" evidence="6">
    <location>
        <begin position="1"/>
        <end position="26"/>
    </location>
</feature>
<reference evidence="9 10" key="1">
    <citation type="submission" date="2021-10" db="EMBL/GenBank/DDBJ databases">
        <title>Streptomyces gossypii sp. nov., isolated from soil collected from cotton field.</title>
        <authorList>
            <person name="Ge X."/>
            <person name="Chen X."/>
            <person name="Liu W."/>
        </authorList>
    </citation>
    <scope>NUCLEOTIDE SEQUENCE [LARGE SCALE GENOMIC DNA]</scope>
    <source>
        <strain evidence="9 10">N2-109</strain>
    </source>
</reference>
<evidence type="ECO:0000256" key="4">
    <source>
        <dbReference type="ARBA" id="ARBA00023157"/>
    </source>
</evidence>
<dbReference type="InterPro" id="IPR036249">
    <property type="entry name" value="Thioredoxin-like_sf"/>
</dbReference>
<dbReference type="PANTHER" id="PTHR13887:SF14">
    <property type="entry name" value="DISULFIDE BOND FORMATION PROTEIN D"/>
    <property type="match status" value="1"/>
</dbReference>
<keyword evidence="2" id="KW-0732">Signal</keyword>
<evidence type="ECO:0000256" key="7">
    <source>
        <dbReference type="SAM" id="Phobius"/>
    </source>
</evidence>
<keyword evidence="3" id="KW-0560">Oxidoreductase</keyword>
<feature type="compositionally biased region" description="Basic and acidic residues" evidence="6">
    <location>
        <begin position="239"/>
        <end position="249"/>
    </location>
</feature>
<keyword evidence="7" id="KW-0472">Membrane</keyword>
<organism evidence="9 10">
    <name type="scientific">Streptomyces gossypii</name>
    <dbReference type="NCBI Taxonomy" id="2883101"/>
    <lineage>
        <taxon>Bacteria</taxon>
        <taxon>Bacillati</taxon>
        <taxon>Actinomycetota</taxon>
        <taxon>Actinomycetes</taxon>
        <taxon>Kitasatosporales</taxon>
        <taxon>Streptomycetaceae</taxon>
        <taxon>Streptomyces</taxon>
    </lineage>
</organism>
<accession>A0ABT2K4G8</accession>
<sequence>MSEKNHEGKRTARERLREQRRREEVADKRNRVLKVAGAMIAVLAIAGVAGVLVANQGDGSGGGGGDTPPAAPITQGKGKAPATLTIYEDFRCPACGHFEETFRDTIHALEEAGQLKTEYHIVTIIDGNMGGKGSTNAANAAACARDQGEFGPYHDALFTNQPSEQDDAFADPKRLIELAGKVKGLDNKAFRTCVRGNEHAKWVERSNNAFQDSGHDSTPTVLLDGKDIYADPDNQLTPEKLRKMVAERA</sequence>
<protein>
    <submittedName>
        <fullName evidence="9">DsbA family protein</fullName>
    </submittedName>
</protein>
<evidence type="ECO:0000256" key="6">
    <source>
        <dbReference type="SAM" id="MobiDB-lite"/>
    </source>
</evidence>
<evidence type="ECO:0000313" key="9">
    <source>
        <dbReference type="EMBL" id="MCT2594369.1"/>
    </source>
</evidence>
<evidence type="ECO:0000259" key="8">
    <source>
        <dbReference type="Pfam" id="PF13462"/>
    </source>
</evidence>
<dbReference type="RefSeq" id="WP_260221702.1">
    <property type="nucleotide sequence ID" value="NZ_JAJAGO010000020.1"/>
</dbReference>
<keyword evidence="4" id="KW-1015">Disulfide bond</keyword>
<gene>
    <name evidence="9" type="ORF">LHJ74_31435</name>
</gene>
<keyword evidence="7" id="KW-1133">Transmembrane helix</keyword>
<name>A0ABT2K4G8_9ACTN</name>
<proteinExistence type="inferred from homology"/>
<feature type="region of interest" description="Disordered" evidence="6">
    <location>
        <begin position="224"/>
        <end position="249"/>
    </location>
</feature>
<keyword evidence="5" id="KW-0676">Redox-active center</keyword>